<dbReference type="EMBL" id="JARGEQ010000001">
    <property type="protein sequence ID" value="MDF1584785.1"/>
    <property type="molecule type" value="Genomic_DNA"/>
</dbReference>
<name>A0AAP3UXE6_9PROT</name>
<keyword evidence="3" id="KW-1185">Reference proteome</keyword>
<evidence type="ECO:0000313" key="3">
    <source>
        <dbReference type="Proteomes" id="UP001301140"/>
    </source>
</evidence>
<dbReference type="Proteomes" id="UP001301140">
    <property type="component" value="Unassembled WGS sequence"/>
</dbReference>
<dbReference type="AlphaFoldDB" id="A0AAP3UXE6"/>
<feature type="domain" description="Amidohydrolase 3" evidence="1">
    <location>
        <begin position="49"/>
        <end position="245"/>
    </location>
</feature>
<dbReference type="GO" id="GO:0016812">
    <property type="term" value="F:hydrolase activity, acting on carbon-nitrogen (but not peptide) bonds, in cyclic amides"/>
    <property type="evidence" value="ECO:0007669"/>
    <property type="project" value="TreeGrafter"/>
</dbReference>
<dbReference type="SUPFAM" id="SSF51556">
    <property type="entry name" value="Metallo-dependent hydrolases"/>
    <property type="match status" value="1"/>
</dbReference>
<dbReference type="Gene3D" id="2.30.40.10">
    <property type="entry name" value="Urease, subunit C, domain 1"/>
    <property type="match status" value="1"/>
</dbReference>
<dbReference type="InterPro" id="IPR050378">
    <property type="entry name" value="Metallo-dep_Hydrolases_sf"/>
</dbReference>
<dbReference type="PANTHER" id="PTHR11647:SF1">
    <property type="entry name" value="COLLAPSIN RESPONSE MEDIATOR PROTEIN"/>
    <property type="match status" value="1"/>
</dbReference>
<dbReference type="InterPro" id="IPR032466">
    <property type="entry name" value="Metal_Hydrolase"/>
</dbReference>
<reference evidence="2 3" key="1">
    <citation type="submission" date="2023-03" db="EMBL/GenBank/DDBJ databases">
        <title>YIM 152171 draft genome.</title>
        <authorList>
            <person name="Yang Z."/>
        </authorList>
    </citation>
    <scope>NUCLEOTIDE SEQUENCE [LARGE SCALE GENOMIC DNA]</scope>
    <source>
        <strain evidence="2 3">YIM 152171</strain>
    </source>
</reference>
<proteinExistence type="predicted"/>
<organism evidence="2 3">
    <name type="scientific">Marinimicrococcus flavescens</name>
    <dbReference type="NCBI Taxonomy" id="3031815"/>
    <lineage>
        <taxon>Bacteria</taxon>
        <taxon>Pseudomonadati</taxon>
        <taxon>Pseudomonadota</taxon>
        <taxon>Alphaproteobacteria</taxon>
        <taxon>Geminicoccales</taxon>
        <taxon>Geminicoccaceae</taxon>
        <taxon>Marinimicrococcus</taxon>
    </lineage>
</organism>
<dbReference type="RefSeq" id="WP_327787190.1">
    <property type="nucleotide sequence ID" value="NZ_JARGEQ010000001.1"/>
</dbReference>
<feature type="domain" description="Amidohydrolase 3" evidence="1">
    <location>
        <begin position="343"/>
        <end position="461"/>
    </location>
</feature>
<gene>
    <name evidence="2" type="ORF">PZ740_00120</name>
</gene>
<evidence type="ECO:0000259" key="1">
    <source>
        <dbReference type="Pfam" id="PF07969"/>
    </source>
</evidence>
<dbReference type="Gene3D" id="3.30.1490.130">
    <property type="entry name" value="D-aminoacylase. Domain 3"/>
    <property type="match status" value="1"/>
</dbReference>
<dbReference type="GO" id="GO:0016811">
    <property type="term" value="F:hydrolase activity, acting on carbon-nitrogen (but not peptide) bonds, in linear amides"/>
    <property type="evidence" value="ECO:0007669"/>
    <property type="project" value="InterPro"/>
</dbReference>
<evidence type="ECO:0000313" key="2">
    <source>
        <dbReference type="EMBL" id="MDF1584785.1"/>
    </source>
</evidence>
<dbReference type="GO" id="GO:0005829">
    <property type="term" value="C:cytosol"/>
    <property type="evidence" value="ECO:0007669"/>
    <property type="project" value="TreeGrafter"/>
</dbReference>
<dbReference type="CDD" id="cd01297">
    <property type="entry name" value="D-aminoacylase"/>
    <property type="match status" value="1"/>
</dbReference>
<dbReference type="Pfam" id="PF07969">
    <property type="entry name" value="Amidohydro_3"/>
    <property type="match status" value="2"/>
</dbReference>
<dbReference type="Gene3D" id="3.20.20.140">
    <property type="entry name" value="Metal-dependent hydrolases"/>
    <property type="match status" value="1"/>
</dbReference>
<dbReference type="InterPro" id="IPR023100">
    <property type="entry name" value="D-aminoacylase_insert_dom_sf"/>
</dbReference>
<dbReference type="InterPro" id="IPR013108">
    <property type="entry name" value="Amidohydro_3"/>
</dbReference>
<comment type="caution">
    <text evidence="2">The sequence shown here is derived from an EMBL/GenBank/DDBJ whole genome shotgun (WGS) entry which is preliminary data.</text>
</comment>
<dbReference type="SUPFAM" id="SSF51338">
    <property type="entry name" value="Composite domain of metallo-dependent hydrolases"/>
    <property type="match status" value="1"/>
</dbReference>
<dbReference type="InterPro" id="IPR011059">
    <property type="entry name" value="Metal-dep_hydrolase_composite"/>
</dbReference>
<protein>
    <submittedName>
        <fullName evidence="2">D-aminoacylase</fullName>
    </submittedName>
</protein>
<sequence>MRKSCSLVIRNVSIIDGTGAPARQGDIAVDGERIVALGDINGFYGQTDIDGDGLALAPGFVDVHTHDDRALLSNPDMVAKVSQGVTTVITGNCGISLAPFPREKGVVPPMDLIAQNPEQLFPRFSDYFEALAARPPAINAAALVGHSTLRMAVMDRLDRAATGEEIKAMRSMVERSLDDGAIGMSTGLYYAPAAAASTAEVEGVGEPLGRYGRVYTTHMRDEAEHVMEALEEAFQIGRSCDCRVIISHHKVTNPKNHGRTRETLPLIEKRSREQPVGLDVYPYCASSTILEERRVGLVDRILVTWSKARPDLAGRDLSDIASELGVSREEAARRLSPAGAVYFTMSEDDVQRVLKFPQSMIGSDGLPHDERPHPRLWGTFPRVLGHYSRDLGLFGIEDAVRRMTSLPAEQFSLRDRGVLREGMMADLVLFDPATVIDSATFDEPMRPAEGVRKVIVNGRMVWDDGKPTGQRPGRVLRPAG</sequence>
<accession>A0AAP3UXE6</accession>
<dbReference type="PANTHER" id="PTHR11647">
    <property type="entry name" value="HYDRANTOINASE/DIHYDROPYRIMIDINASE FAMILY MEMBER"/>
    <property type="match status" value="1"/>
</dbReference>